<accession>A0A0G3HA56</accession>
<evidence type="ECO:0000313" key="2">
    <source>
        <dbReference type="EMBL" id="AKK10194.1"/>
    </source>
</evidence>
<dbReference type="EMBL" id="CP011546">
    <property type="protein sequence ID" value="AKK10194.1"/>
    <property type="molecule type" value="Genomic_DNA"/>
</dbReference>
<dbReference type="Pfam" id="PF00561">
    <property type="entry name" value="Abhydrolase_1"/>
    <property type="match status" value="1"/>
</dbReference>
<gene>
    <name evidence="2" type="ORF">CUTER_00865</name>
</gene>
<dbReference type="PRINTS" id="PR00111">
    <property type="entry name" value="ABHYDROLASE"/>
</dbReference>
<name>A0A0G3HA56_9CORY</name>
<dbReference type="SUPFAM" id="SSF53474">
    <property type="entry name" value="alpha/beta-Hydrolases"/>
    <property type="match status" value="1"/>
</dbReference>
<feature type="domain" description="AB hydrolase-1" evidence="1">
    <location>
        <begin position="43"/>
        <end position="142"/>
    </location>
</feature>
<dbReference type="InterPro" id="IPR000073">
    <property type="entry name" value="AB_hydrolase_1"/>
</dbReference>
<evidence type="ECO:0000259" key="1">
    <source>
        <dbReference type="Pfam" id="PF00561"/>
    </source>
</evidence>
<dbReference type="InterPro" id="IPR029058">
    <property type="entry name" value="AB_hydrolase_fold"/>
</dbReference>
<dbReference type="Proteomes" id="UP000035548">
    <property type="component" value="Chromosome"/>
</dbReference>
<sequence>MVPPLSPSVLRLDGPFSHRYAHTRGLRLHVAEARPATEPDGLVLLLHDAFGGWFDYREVLAPLADAGYHALAVDLRGYGLSDKPPIGPTFGIHTLVSDLAGLIPTLGYERASVVGSGAGAVVAAALAAAHPELVQHAIRLGDDTPAARGRELRRDQMLAGAIRLTGWAPRGAIARLAVSYLRRRCSPEFRASEGFRRARELRGQAAQVGTTAGYMVRTAWVATRAELAGGAPLAPLTSVTGLGALPHIQRPAECVDALVAALTNAS</sequence>
<dbReference type="PANTHER" id="PTHR43329">
    <property type="entry name" value="EPOXIDE HYDROLASE"/>
    <property type="match status" value="1"/>
</dbReference>
<organism evidence="2 3">
    <name type="scientific">Corynebacterium uterequi</name>
    <dbReference type="NCBI Taxonomy" id="1072256"/>
    <lineage>
        <taxon>Bacteria</taxon>
        <taxon>Bacillati</taxon>
        <taxon>Actinomycetota</taxon>
        <taxon>Actinomycetes</taxon>
        <taxon>Mycobacteriales</taxon>
        <taxon>Corynebacteriaceae</taxon>
        <taxon>Corynebacterium</taxon>
    </lineage>
</organism>
<dbReference type="KEGG" id="cut:CUTER_00865"/>
<protein>
    <submittedName>
        <fullName evidence="2">Alpha/beta hydrolase family</fullName>
    </submittedName>
</protein>
<keyword evidence="3" id="KW-1185">Reference proteome</keyword>
<dbReference type="PATRIC" id="fig|1072256.5.peg.162"/>
<reference evidence="3" key="2">
    <citation type="submission" date="2015-05" db="EMBL/GenBank/DDBJ databases">
        <title>Complete genome sequence of Corynebacterium uterequi DSM 45634, isolated from the uterus of a maiden mare.</title>
        <authorList>
            <person name="Ruckert C."/>
            <person name="Albersmeier A."/>
            <person name="Winkler A."/>
            <person name="Tauch A."/>
        </authorList>
    </citation>
    <scope>NUCLEOTIDE SEQUENCE [LARGE SCALE GENOMIC DNA]</scope>
    <source>
        <strain evidence="3">DSM 45634</strain>
    </source>
</reference>
<dbReference type="AlphaFoldDB" id="A0A0G3HA56"/>
<dbReference type="STRING" id="1072256.CUTER_00865"/>
<dbReference type="OrthoDB" id="2987348at2"/>
<reference evidence="2 3" key="1">
    <citation type="journal article" date="2015" name="Genome Announc.">
        <title>Virulence Factor Genes Detected in the Complete Genome Sequence of Corynebacterium uterequi DSM 45634, Isolated from the Uterus of a Maiden Mare.</title>
        <authorList>
            <person name="Ruckert C."/>
            <person name="Kriete M."/>
            <person name="Jaenicke S."/>
            <person name="Winkler A."/>
            <person name="Tauch A."/>
        </authorList>
    </citation>
    <scope>NUCLEOTIDE SEQUENCE [LARGE SCALE GENOMIC DNA]</scope>
    <source>
        <strain evidence="2 3">DSM 45634</strain>
    </source>
</reference>
<proteinExistence type="predicted"/>
<keyword evidence="2" id="KW-0378">Hydrolase</keyword>
<dbReference type="GO" id="GO:0016787">
    <property type="term" value="F:hydrolase activity"/>
    <property type="evidence" value="ECO:0007669"/>
    <property type="project" value="UniProtKB-KW"/>
</dbReference>
<dbReference type="Gene3D" id="3.40.50.1820">
    <property type="entry name" value="alpha/beta hydrolase"/>
    <property type="match status" value="1"/>
</dbReference>
<dbReference type="RefSeq" id="WP_052843958.1">
    <property type="nucleotide sequence ID" value="NZ_CP011546.1"/>
</dbReference>
<evidence type="ECO:0000313" key="3">
    <source>
        <dbReference type="Proteomes" id="UP000035548"/>
    </source>
</evidence>